<proteinExistence type="predicted"/>
<gene>
    <name evidence="2" type="ORF">RIF29_33049</name>
</gene>
<feature type="transmembrane region" description="Helical" evidence="1">
    <location>
        <begin position="31"/>
        <end position="51"/>
    </location>
</feature>
<name>A0AAN9EA93_CROPI</name>
<dbReference type="EMBL" id="JAYWIO010000007">
    <property type="protein sequence ID" value="KAK7250544.1"/>
    <property type="molecule type" value="Genomic_DNA"/>
</dbReference>
<feature type="transmembrane region" description="Helical" evidence="1">
    <location>
        <begin position="232"/>
        <end position="255"/>
    </location>
</feature>
<dbReference type="PANTHER" id="PTHR36714:SF7">
    <property type="entry name" value="TRANSMEMBRANE PROTEIN"/>
    <property type="match status" value="1"/>
</dbReference>
<dbReference type="PANTHER" id="PTHR36714">
    <property type="entry name" value="T23E23.1"/>
    <property type="match status" value="1"/>
</dbReference>
<feature type="transmembrane region" description="Helical" evidence="1">
    <location>
        <begin position="174"/>
        <end position="193"/>
    </location>
</feature>
<organism evidence="2 3">
    <name type="scientific">Crotalaria pallida</name>
    <name type="common">Smooth rattlebox</name>
    <name type="synonym">Crotalaria striata</name>
    <dbReference type="NCBI Taxonomy" id="3830"/>
    <lineage>
        <taxon>Eukaryota</taxon>
        <taxon>Viridiplantae</taxon>
        <taxon>Streptophyta</taxon>
        <taxon>Embryophyta</taxon>
        <taxon>Tracheophyta</taxon>
        <taxon>Spermatophyta</taxon>
        <taxon>Magnoliopsida</taxon>
        <taxon>eudicotyledons</taxon>
        <taxon>Gunneridae</taxon>
        <taxon>Pentapetalae</taxon>
        <taxon>rosids</taxon>
        <taxon>fabids</taxon>
        <taxon>Fabales</taxon>
        <taxon>Fabaceae</taxon>
        <taxon>Papilionoideae</taxon>
        <taxon>50 kb inversion clade</taxon>
        <taxon>genistoids sensu lato</taxon>
        <taxon>core genistoids</taxon>
        <taxon>Crotalarieae</taxon>
        <taxon>Crotalaria</taxon>
    </lineage>
</organism>
<comment type="caution">
    <text evidence="2">The sequence shown here is derived from an EMBL/GenBank/DDBJ whole genome shotgun (WGS) entry which is preliminary data.</text>
</comment>
<sequence length="308" mass="35844">MENESIKGMPKQKLEVSDILKEAVMIYFKNLTFIIFTFFTSLPLFCFMVYFEICLQQTMLETSRYYGSMPDFIMEKLDIDYFLKLVQLGFIYMVPLYVLELGSAIVTIDLASKLRSKEKKMTLKEMFQKPFGISNLRGTFITSIYVLFLTTCHQLGLLWIVVNYHVYLKNTVCYMLFAVICSVGFAKILRLYLEWSAMWNMSLVMSILEGIYGVDALVLSGYFSRGCHRRGLFLMLIFFAWGHFLRLSCLHVGGYEEGNGIIIQVGLFCLVNPLKWVVCMIYFHDCKERNLEKKTDEESGKDVKVEHE</sequence>
<keyword evidence="3" id="KW-1185">Reference proteome</keyword>
<reference evidence="2 3" key="1">
    <citation type="submission" date="2024-01" db="EMBL/GenBank/DDBJ databases">
        <title>The genomes of 5 underutilized Papilionoideae crops provide insights into root nodulation and disease resistanc.</title>
        <authorList>
            <person name="Yuan L."/>
        </authorList>
    </citation>
    <scope>NUCLEOTIDE SEQUENCE [LARGE SCALE GENOMIC DNA]</scope>
    <source>
        <strain evidence="2">ZHUSHIDOU_FW_LH</strain>
        <tissue evidence="2">Leaf</tissue>
    </source>
</reference>
<keyword evidence="1" id="KW-1133">Transmembrane helix</keyword>
<evidence type="ECO:0000256" key="1">
    <source>
        <dbReference type="SAM" id="Phobius"/>
    </source>
</evidence>
<feature type="transmembrane region" description="Helical" evidence="1">
    <location>
        <begin position="90"/>
        <end position="111"/>
    </location>
</feature>
<feature type="transmembrane region" description="Helical" evidence="1">
    <location>
        <begin position="139"/>
        <end position="162"/>
    </location>
</feature>
<feature type="transmembrane region" description="Helical" evidence="1">
    <location>
        <begin position="261"/>
        <end position="283"/>
    </location>
</feature>
<dbReference type="Proteomes" id="UP001372338">
    <property type="component" value="Unassembled WGS sequence"/>
</dbReference>
<evidence type="ECO:0000313" key="2">
    <source>
        <dbReference type="EMBL" id="KAK7250544.1"/>
    </source>
</evidence>
<protein>
    <recommendedName>
        <fullName evidence="4">Transmembrane protein</fullName>
    </recommendedName>
</protein>
<dbReference type="AlphaFoldDB" id="A0AAN9EA93"/>
<evidence type="ECO:0008006" key="4">
    <source>
        <dbReference type="Google" id="ProtNLM"/>
    </source>
</evidence>
<accession>A0AAN9EA93</accession>
<keyword evidence="1" id="KW-0472">Membrane</keyword>
<keyword evidence="1" id="KW-0812">Transmembrane</keyword>
<evidence type="ECO:0000313" key="3">
    <source>
        <dbReference type="Proteomes" id="UP001372338"/>
    </source>
</evidence>